<evidence type="ECO:0000259" key="9">
    <source>
        <dbReference type="Pfam" id="PF04049"/>
    </source>
</evidence>
<evidence type="ECO:0000256" key="5">
    <source>
        <dbReference type="ARBA" id="ARBA00022803"/>
    </source>
</evidence>
<evidence type="ECO:0000256" key="1">
    <source>
        <dbReference type="ARBA" id="ARBA00022618"/>
    </source>
</evidence>
<feature type="compositionally biased region" description="Polar residues" evidence="8">
    <location>
        <begin position="1"/>
        <end position="20"/>
    </location>
</feature>
<keyword evidence="6" id="KW-0131">Cell cycle</keyword>
<dbReference type="InterPro" id="IPR011990">
    <property type="entry name" value="TPR-like_helical_dom_sf"/>
</dbReference>
<dbReference type="GO" id="GO:0005680">
    <property type="term" value="C:anaphase-promoting complex"/>
    <property type="evidence" value="ECO:0007669"/>
    <property type="project" value="InterPro"/>
</dbReference>
<dbReference type="InterPro" id="IPR007192">
    <property type="entry name" value="APC8"/>
</dbReference>
<dbReference type="Proteomes" id="UP000267251">
    <property type="component" value="Unassembled WGS sequence"/>
</dbReference>
<organism evidence="10 11">
    <name type="scientific">Piptocephalis cylindrospora</name>
    <dbReference type="NCBI Taxonomy" id="1907219"/>
    <lineage>
        <taxon>Eukaryota</taxon>
        <taxon>Fungi</taxon>
        <taxon>Fungi incertae sedis</taxon>
        <taxon>Zoopagomycota</taxon>
        <taxon>Zoopagomycotina</taxon>
        <taxon>Zoopagomycetes</taxon>
        <taxon>Zoopagales</taxon>
        <taxon>Piptocephalidaceae</taxon>
        <taxon>Piptocephalis</taxon>
    </lineage>
</organism>
<dbReference type="InterPro" id="IPR019734">
    <property type="entry name" value="TPR_rpt"/>
</dbReference>
<dbReference type="Gene3D" id="1.25.40.10">
    <property type="entry name" value="Tetratricopeptide repeat domain"/>
    <property type="match status" value="2"/>
</dbReference>
<dbReference type="SUPFAM" id="SSF48452">
    <property type="entry name" value="TPR-like"/>
    <property type="match status" value="1"/>
</dbReference>
<evidence type="ECO:0000256" key="2">
    <source>
        <dbReference type="ARBA" id="ARBA00022737"/>
    </source>
</evidence>
<dbReference type="Pfam" id="PF04049">
    <property type="entry name" value="ANAPC8"/>
    <property type="match status" value="1"/>
</dbReference>
<name>A0A4P9Y3N5_9FUNG</name>
<dbReference type="PANTHER" id="PTHR12558">
    <property type="entry name" value="CELL DIVISION CYCLE 16,23,27"/>
    <property type="match status" value="1"/>
</dbReference>
<evidence type="ECO:0000256" key="8">
    <source>
        <dbReference type="SAM" id="MobiDB-lite"/>
    </source>
</evidence>
<keyword evidence="1" id="KW-0132">Cell division</keyword>
<protein>
    <recommendedName>
        <fullName evidence="9">Cdc23 domain-containing protein</fullName>
    </recommendedName>
</protein>
<feature type="compositionally biased region" description="Acidic residues" evidence="8">
    <location>
        <begin position="543"/>
        <end position="560"/>
    </location>
</feature>
<feature type="compositionally biased region" description="Basic residues" evidence="8">
    <location>
        <begin position="21"/>
        <end position="33"/>
    </location>
</feature>
<feature type="region of interest" description="Disordered" evidence="8">
    <location>
        <begin position="95"/>
        <end position="122"/>
    </location>
</feature>
<dbReference type="Pfam" id="PF13432">
    <property type="entry name" value="TPR_16"/>
    <property type="match status" value="1"/>
</dbReference>
<feature type="region of interest" description="Disordered" evidence="8">
    <location>
        <begin position="1"/>
        <end position="45"/>
    </location>
</feature>
<dbReference type="PROSITE" id="PS50005">
    <property type="entry name" value="TPR"/>
    <property type="match status" value="1"/>
</dbReference>
<dbReference type="GO" id="GO:0051301">
    <property type="term" value="P:cell division"/>
    <property type="evidence" value="ECO:0007669"/>
    <property type="project" value="UniProtKB-KW"/>
</dbReference>
<dbReference type="GO" id="GO:0031145">
    <property type="term" value="P:anaphase-promoting complex-dependent catabolic process"/>
    <property type="evidence" value="ECO:0007669"/>
    <property type="project" value="TreeGrafter"/>
</dbReference>
<dbReference type="OrthoDB" id="10262026at2759"/>
<dbReference type="AlphaFoldDB" id="A0A4P9Y3N5"/>
<feature type="domain" description="Cdc23" evidence="9">
    <location>
        <begin position="24"/>
        <end position="256"/>
    </location>
</feature>
<dbReference type="GO" id="GO:0016567">
    <property type="term" value="P:protein ubiquitination"/>
    <property type="evidence" value="ECO:0007669"/>
    <property type="project" value="TreeGrafter"/>
</dbReference>
<dbReference type="GO" id="GO:0045842">
    <property type="term" value="P:positive regulation of mitotic metaphase/anaphase transition"/>
    <property type="evidence" value="ECO:0007669"/>
    <property type="project" value="TreeGrafter"/>
</dbReference>
<evidence type="ECO:0000313" key="11">
    <source>
        <dbReference type="Proteomes" id="UP000267251"/>
    </source>
</evidence>
<keyword evidence="3" id="KW-0498">Mitosis</keyword>
<feature type="repeat" description="TPR" evidence="7">
    <location>
        <begin position="351"/>
        <end position="384"/>
    </location>
</feature>
<sequence length="560" mass="63774">MLEDTSTPKKGTILNITKSNKPSKKGNKTKGTRKHDEMEDGGEVDDIGNQEALAVTYIQGKEWVRAYYYLKSRANGTPCGHFLRLYARFMSGERTRLEDKDEADPDAPNGRREQDLANAVQVPKETRLRRNPLVIEILDELQILEKKGSLDSFGHYLYGVLLLTEEKHEQAQGWLLKSVNAFPYNWSAWLALVSSMRQAEELDMVYACLPQEDFMSKCFYVQASIELQPESDLASLYLEEIADIFPESIFVSRSKAFLADRSSRYEVALTLFSDLHRIDQYRLDDMHVYAEMLYAHAMDTELAHLADHAYKVEPYRFETCAILGHYHHYRNEQADAVDWFLRAVQMDKENSVLWCMMGIAYLELDNATSALNALNMSTHINPRNAKAWSVLAQVYHALRLPSFSRDYYQRCLSLTPKDGDMWSNYAQCLYDLNLPQEAIAAYKQALECKSSNKMDVARSLAFLYDQLPNGTAKAIKYHELAIEHGPIGEDTPSGHVYDSLVVLAKYATEQGDTRKARECLTMAFEISRGSQRQTVQDLLNDLPPDDPGSDGLEDDPILGM</sequence>
<proteinExistence type="predicted"/>
<dbReference type="SMART" id="SM00028">
    <property type="entry name" value="TPR"/>
    <property type="match status" value="5"/>
</dbReference>
<keyword evidence="5 7" id="KW-0802">TPR repeat</keyword>
<dbReference type="PANTHER" id="PTHR12558:SF10">
    <property type="entry name" value="CELL DIVISION CYCLE PROTEIN 23 HOMOLOG"/>
    <property type="match status" value="1"/>
</dbReference>
<evidence type="ECO:0000256" key="7">
    <source>
        <dbReference type="PROSITE-ProRule" id="PRU00339"/>
    </source>
</evidence>
<accession>A0A4P9Y3N5</accession>
<keyword evidence="2" id="KW-0677">Repeat</keyword>
<evidence type="ECO:0000313" key="10">
    <source>
        <dbReference type="EMBL" id="RKP13568.1"/>
    </source>
</evidence>
<evidence type="ECO:0000256" key="6">
    <source>
        <dbReference type="ARBA" id="ARBA00023306"/>
    </source>
</evidence>
<keyword evidence="11" id="KW-1185">Reference proteome</keyword>
<evidence type="ECO:0000256" key="4">
    <source>
        <dbReference type="ARBA" id="ARBA00022786"/>
    </source>
</evidence>
<feature type="region of interest" description="Disordered" evidence="8">
    <location>
        <begin position="540"/>
        <end position="560"/>
    </location>
</feature>
<keyword evidence="4" id="KW-0833">Ubl conjugation pathway</keyword>
<gene>
    <name evidence="10" type="ORF">BJ684DRAFT_19955</name>
</gene>
<reference evidence="11" key="1">
    <citation type="journal article" date="2018" name="Nat. Microbiol.">
        <title>Leveraging single-cell genomics to expand the fungal tree of life.</title>
        <authorList>
            <person name="Ahrendt S.R."/>
            <person name="Quandt C.A."/>
            <person name="Ciobanu D."/>
            <person name="Clum A."/>
            <person name="Salamov A."/>
            <person name="Andreopoulos B."/>
            <person name="Cheng J.F."/>
            <person name="Woyke T."/>
            <person name="Pelin A."/>
            <person name="Henrissat B."/>
            <person name="Reynolds N.K."/>
            <person name="Benny G.L."/>
            <person name="Smith M.E."/>
            <person name="James T.Y."/>
            <person name="Grigoriev I.V."/>
        </authorList>
    </citation>
    <scope>NUCLEOTIDE SEQUENCE [LARGE SCALE GENOMIC DNA]</scope>
</reference>
<evidence type="ECO:0000256" key="3">
    <source>
        <dbReference type="ARBA" id="ARBA00022776"/>
    </source>
</evidence>
<dbReference type="EMBL" id="KZ987990">
    <property type="protein sequence ID" value="RKP13568.1"/>
    <property type="molecule type" value="Genomic_DNA"/>
</dbReference>